<keyword evidence="11 13" id="KW-0472">Membrane</keyword>
<keyword evidence="15" id="KW-0732">Signal</keyword>
<evidence type="ECO:0000256" key="2">
    <source>
        <dbReference type="ARBA" id="ARBA00004651"/>
    </source>
</evidence>
<feature type="transmembrane region" description="Helical" evidence="13">
    <location>
        <begin position="305"/>
        <end position="329"/>
    </location>
</feature>
<comment type="function">
    <text evidence="1">Efflux system for nickel and cobalt.</text>
</comment>
<keyword evidence="9" id="KW-0406">Ion transport</keyword>
<feature type="transmembrane region" description="Helical" evidence="13">
    <location>
        <begin position="132"/>
        <end position="156"/>
    </location>
</feature>
<keyword evidence="4 13" id="KW-0813">Transport</keyword>
<evidence type="ECO:0000256" key="5">
    <source>
        <dbReference type="ARBA" id="ARBA00022475"/>
    </source>
</evidence>
<dbReference type="RefSeq" id="WP_211328307.1">
    <property type="nucleotide sequence ID" value="NZ_RCDA01000005.1"/>
</dbReference>
<keyword evidence="5" id="KW-1003">Cell membrane</keyword>
<reference evidence="16 17" key="1">
    <citation type="submission" date="2018-10" db="EMBL/GenBank/DDBJ databases">
        <title>Genomic Encyclopedia of Type Strains, Phase IV (KMG-IV): sequencing the most valuable type-strain genomes for metagenomic binning, comparative biology and taxonomic classification.</title>
        <authorList>
            <person name="Goeker M."/>
        </authorList>
    </citation>
    <scope>NUCLEOTIDE SEQUENCE [LARGE SCALE GENOMIC DNA]</scope>
    <source>
        <strain evidence="16 17">DSM 12769</strain>
    </source>
</reference>
<dbReference type="InterPro" id="IPR011541">
    <property type="entry name" value="Ni/Co_transpt_high_affinity"/>
</dbReference>
<evidence type="ECO:0000256" key="14">
    <source>
        <dbReference type="SAM" id="MobiDB-lite"/>
    </source>
</evidence>
<feature type="transmembrane region" description="Helical" evidence="13">
    <location>
        <begin position="92"/>
        <end position="111"/>
    </location>
</feature>
<evidence type="ECO:0000256" key="6">
    <source>
        <dbReference type="ARBA" id="ARBA00022596"/>
    </source>
</evidence>
<comment type="caution">
    <text evidence="16">The sequence shown here is derived from an EMBL/GenBank/DDBJ whole genome shotgun (WGS) entry which is preliminary data.</text>
</comment>
<feature type="chain" id="PRO_5019742040" description="Nickel/cobalt efflux system" evidence="15">
    <location>
        <begin position="28"/>
        <end position="338"/>
    </location>
</feature>
<evidence type="ECO:0000313" key="17">
    <source>
        <dbReference type="Proteomes" id="UP000275461"/>
    </source>
</evidence>
<dbReference type="InterPro" id="IPR051224">
    <property type="entry name" value="NiCoT_RcnA"/>
</dbReference>
<evidence type="ECO:0000256" key="13">
    <source>
        <dbReference type="RuleBase" id="RU362101"/>
    </source>
</evidence>
<proteinExistence type="inferred from homology"/>
<feature type="signal peptide" evidence="15">
    <location>
        <begin position="1"/>
        <end position="27"/>
    </location>
</feature>
<evidence type="ECO:0000256" key="4">
    <source>
        <dbReference type="ARBA" id="ARBA00022448"/>
    </source>
</evidence>
<dbReference type="Pfam" id="PF03824">
    <property type="entry name" value="NicO"/>
    <property type="match status" value="2"/>
</dbReference>
<feature type="transmembrane region" description="Helical" evidence="13">
    <location>
        <begin position="258"/>
        <end position="284"/>
    </location>
</feature>
<dbReference type="AlphaFoldDB" id="A0A498BVA7"/>
<evidence type="ECO:0000256" key="11">
    <source>
        <dbReference type="ARBA" id="ARBA00023136"/>
    </source>
</evidence>
<protein>
    <recommendedName>
        <fullName evidence="13">Nickel/cobalt efflux system</fullName>
    </recommendedName>
</protein>
<accession>A0A498BVA7</accession>
<dbReference type="GO" id="GO:0032025">
    <property type="term" value="P:response to cobalt ion"/>
    <property type="evidence" value="ECO:0007669"/>
    <property type="project" value="TreeGrafter"/>
</dbReference>
<keyword evidence="12" id="KW-0170">Cobalt</keyword>
<dbReference type="GO" id="GO:0046583">
    <property type="term" value="F:monoatomic cation efflux transmembrane transporter activity"/>
    <property type="evidence" value="ECO:0007669"/>
    <property type="project" value="TreeGrafter"/>
</dbReference>
<evidence type="ECO:0000313" key="16">
    <source>
        <dbReference type="EMBL" id="RLK46797.1"/>
    </source>
</evidence>
<organism evidence="16 17">
    <name type="scientific">Alkalispirillum mobile</name>
    <dbReference type="NCBI Taxonomy" id="85925"/>
    <lineage>
        <taxon>Bacteria</taxon>
        <taxon>Pseudomonadati</taxon>
        <taxon>Pseudomonadota</taxon>
        <taxon>Gammaproteobacteria</taxon>
        <taxon>Chromatiales</taxon>
        <taxon>Ectothiorhodospiraceae</taxon>
        <taxon>Alkalispirillum</taxon>
    </lineage>
</organism>
<comment type="similarity">
    <text evidence="13">Belongs to the NiCoT transporter (TC 2.A.52) family.</text>
</comment>
<evidence type="ECO:0000256" key="12">
    <source>
        <dbReference type="ARBA" id="ARBA00023285"/>
    </source>
</evidence>
<feature type="region of interest" description="Disordered" evidence="14">
    <location>
        <begin position="30"/>
        <end position="52"/>
    </location>
</feature>
<evidence type="ECO:0000256" key="15">
    <source>
        <dbReference type="SAM" id="SignalP"/>
    </source>
</evidence>
<gene>
    <name evidence="16" type="ORF">DFR31_2504</name>
</gene>
<dbReference type="PANTHER" id="PTHR40659:SF1">
    <property type="entry name" value="NICKEL_COBALT EFFLUX SYSTEM RCNA"/>
    <property type="match status" value="1"/>
</dbReference>
<dbReference type="Proteomes" id="UP000275461">
    <property type="component" value="Unassembled WGS sequence"/>
</dbReference>
<evidence type="ECO:0000256" key="7">
    <source>
        <dbReference type="ARBA" id="ARBA00022692"/>
    </source>
</evidence>
<keyword evidence="10" id="KW-0921">Nickel transport</keyword>
<feature type="transmembrane region" description="Helical" evidence="13">
    <location>
        <begin position="168"/>
        <end position="188"/>
    </location>
</feature>
<dbReference type="GO" id="GO:0015099">
    <property type="term" value="F:nickel cation transmembrane transporter activity"/>
    <property type="evidence" value="ECO:0007669"/>
    <property type="project" value="UniProtKB-UniRule"/>
</dbReference>
<comment type="subcellular location">
    <subcellularLocation>
        <location evidence="2 13">Cell membrane</location>
        <topology evidence="2 13">Multi-pass membrane protein</topology>
    </subcellularLocation>
</comment>
<dbReference type="PANTHER" id="PTHR40659">
    <property type="entry name" value="NICKEL/COBALT EFFLUX SYSTEM RCNA"/>
    <property type="match status" value="1"/>
</dbReference>
<name>A0A498BVA7_9GAMM</name>
<keyword evidence="7 13" id="KW-0812">Transmembrane</keyword>
<evidence type="ECO:0000256" key="10">
    <source>
        <dbReference type="ARBA" id="ARBA00023112"/>
    </source>
</evidence>
<dbReference type="EMBL" id="RCDA01000005">
    <property type="protein sequence ID" value="RLK46797.1"/>
    <property type="molecule type" value="Genomic_DNA"/>
</dbReference>
<keyword evidence="8 13" id="KW-1133">Transmembrane helix</keyword>
<evidence type="ECO:0000256" key="1">
    <source>
        <dbReference type="ARBA" id="ARBA00002510"/>
    </source>
</evidence>
<dbReference type="GO" id="GO:0010045">
    <property type="term" value="P:response to nickel cation"/>
    <property type="evidence" value="ECO:0007669"/>
    <property type="project" value="TreeGrafter"/>
</dbReference>
<dbReference type="GO" id="GO:0005886">
    <property type="term" value="C:plasma membrane"/>
    <property type="evidence" value="ECO:0007669"/>
    <property type="project" value="UniProtKB-SubCell"/>
</dbReference>
<keyword evidence="3" id="KW-0171">Cobalt transport</keyword>
<keyword evidence="17" id="KW-1185">Reference proteome</keyword>
<evidence type="ECO:0000256" key="9">
    <source>
        <dbReference type="ARBA" id="ARBA00023065"/>
    </source>
</evidence>
<evidence type="ECO:0000256" key="3">
    <source>
        <dbReference type="ARBA" id="ARBA00022426"/>
    </source>
</evidence>
<evidence type="ECO:0000256" key="8">
    <source>
        <dbReference type="ARBA" id="ARBA00022989"/>
    </source>
</evidence>
<keyword evidence="6" id="KW-0533">Nickel</keyword>
<dbReference type="GO" id="GO:0006824">
    <property type="term" value="P:cobalt ion transport"/>
    <property type="evidence" value="ECO:0007669"/>
    <property type="project" value="UniProtKB-KW"/>
</dbReference>
<sequence length="338" mass="34655">MSHHRPLMPLVAGLLLALLVLATPAGASPLGPDALGEPEGPTEQEQEKEAAEESIGAAGTAVGWLLSTQRDLHRALTTGVRELRNDNSLANGAWLVLISFVYGVFHAAGPGHGKAVISTYLLTHRTALRRGILLSFASSLLQAITAILLVFGLVVVAGLLSRDAMQQVATVELVSFGLVAALGALLCLRAGRTLLRRCSQGHAHHHGCSCGHSHHVDPEAVQGHGGRWPVVATILSVGARPCTGAVLILVAANLMGLWTAGILAVLAMALGTALTVSALAVLAVRARGWASALLNRGGGGLLAGAGDWVALAGGLIILLLGTALFVAALGTTPAIYRL</sequence>